<dbReference type="PROSITE" id="PS50104">
    <property type="entry name" value="TIR"/>
    <property type="match status" value="1"/>
</dbReference>
<dbReference type="Proteomes" id="UP001232063">
    <property type="component" value="Unassembled WGS sequence"/>
</dbReference>
<evidence type="ECO:0000313" key="5">
    <source>
        <dbReference type="Proteomes" id="UP001232063"/>
    </source>
</evidence>
<proteinExistence type="inferred from homology"/>
<dbReference type="Gene3D" id="3.40.50.10140">
    <property type="entry name" value="Toll/interleukin-1 receptor homology (TIR) domain"/>
    <property type="match status" value="1"/>
</dbReference>
<keyword evidence="5" id="KW-1185">Reference proteome</keyword>
<dbReference type="SUPFAM" id="SSF52200">
    <property type="entry name" value="Toll/Interleukin receptor TIR domain"/>
    <property type="match status" value="1"/>
</dbReference>
<comment type="caution">
    <text evidence="4">The sequence shown here is derived from an EMBL/GenBank/DDBJ whole genome shotgun (WGS) entry which is preliminary data.</text>
</comment>
<dbReference type="GO" id="GO:0007165">
    <property type="term" value="P:signal transduction"/>
    <property type="evidence" value="ECO:0007669"/>
    <property type="project" value="InterPro"/>
</dbReference>
<dbReference type="Pfam" id="PF20703">
    <property type="entry name" value="nSTAND1"/>
    <property type="match status" value="1"/>
</dbReference>
<dbReference type="SUPFAM" id="SSF69304">
    <property type="entry name" value="Tricorn protease N-terminal domain"/>
    <property type="match status" value="1"/>
</dbReference>
<dbReference type="InterPro" id="IPR027417">
    <property type="entry name" value="P-loop_NTPase"/>
</dbReference>
<dbReference type="Pfam" id="PF13676">
    <property type="entry name" value="TIR_2"/>
    <property type="match status" value="1"/>
</dbReference>
<sequence>MKEQTPLASVPKGQYKYDAFVYYAKQDQAWVKGYLLDALKNAQISYCIEDDLPKGMPQIVLIEEAIKDSERVILVLSKAYQADFHNQFVSLLTQSYDLLTEQWRIIPIHLDPVSLPISLSMLKGLEASKHEDWEEVALQIVQTFERKIANKIPNLVCPYPGMRPFSEKQSAYFFGRENEINVLCHRLEHQHRLFIIGSSGSGKSSLIDAGLLPKLNSKRQKWEVKKLRIGEKTAQEWKISIENAIAEYRFLTATTNRSQDTKLVLVIDQFEELFSFPKQDRSELHKFLQSQPKEITRLVFVMRADYYADLMYSDFWPIDSSERLEITPLRESNLRIAVERPSKKIGVYIDAVLIERLINDAANEPGILPLIQETMRLLWDRRVRQLIPLHTYESLGRNNRSGLAEALAIIADSTYANLSHSQKLIARRIFLRLVQFNEGRSHTRRQQKKQSLQNTIESIEDFNKCIDQLSNNRLLTLSGDDKNETVDLSHEILIVAWPKYQQWTLEAKESEQTRRGLEDKADEWYRRKERGEEASLLDEVELKEAERWIASSDAMELGTSPKIMALINASKQAVDTLKRVKKNRRKILTMIVSVALIGLSILAFIANDNAKKAQQQLATTYWSMADKARSENELIKYSYLIGSALENNQDDGYAKFLLTDIHLALTTNVISSQILSDKYIDNAVFSQDGSKLLFWDRAMDGDLWLYDIASKTTIKVSNKMIRDAVFSQDGSKLLFWDRAMDGDLWLYDIASKTTIKVSGKDIYTAVFSPDGSKIVFSTGIDGLWLYDIASKATIQISNKMIRDAVFSQDGSKLLFWAEGMKGGLWLYDVASKTNIQISGKNKFRPSISKDGSKLLFWAGAGVGGMWLYDIASKTTIKVSDKVIYDAVFSPDGSKIAFADNDGLWLYDIASKTTIKVSGKDIYTAVFSQDGSKIAFWAGDGGMWLYDVVRKNTIQISGKDIYTAVFSPDGSKIVFSAGIDGLWLYDIASKATTLSNKVIHNAVLTKDGSKLLFWAGAGVGGMWLYDVVRENTIQVSDKAIYGALFTKDGSKIAFWAGDGGMWLYDVVRKNTIQISGKDIYTAVFSPDGSKIVFSTGIDGLWLYDVASKTTIKVSGKDIYTAVFSPDGNKLLFRDNKGVWLYDVVRENTIQVSDKVIEKVVSTKDGSKIAFWAEGMKVGMWLYDIASKTTIKVSDKVIYDAVFSPDGSKIAFADNDGLWLYDIASKTTIKVSDKNKFRYSFSQDGSKIVFSTGIDGLWLYDVASKTTIKVSGKDIYTAVFSQDGSKIVFSTGIDGLWLYDVTNKATNQISDKAIYGTFFTKDGSKLLWWGANDGLQLYDMNVDLDLPSDLLLKQIEVFSGTTFNLTDQEIHTLSFNEWDKKKQEYEKMAKEHYKACKYPKSNVWRQNHLQEAEIVRSNIQ</sequence>
<dbReference type="SMART" id="SM00320">
    <property type="entry name" value="WD40"/>
    <property type="match status" value="8"/>
</dbReference>
<reference evidence="4" key="1">
    <citation type="submission" date="2023-05" db="EMBL/GenBank/DDBJ databases">
        <authorList>
            <person name="Zhang X."/>
        </authorList>
    </citation>
    <scope>NUCLEOTIDE SEQUENCE</scope>
    <source>
        <strain evidence="4">BD1B2-1</strain>
    </source>
</reference>
<dbReference type="Pfam" id="PF07676">
    <property type="entry name" value="PD40"/>
    <property type="match status" value="3"/>
</dbReference>
<evidence type="ECO:0000256" key="1">
    <source>
        <dbReference type="ARBA" id="ARBA00009820"/>
    </source>
</evidence>
<organism evidence="4 5">
    <name type="scientific">Xanthocytophaga agilis</name>
    <dbReference type="NCBI Taxonomy" id="3048010"/>
    <lineage>
        <taxon>Bacteria</taxon>
        <taxon>Pseudomonadati</taxon>
        <taxon>Bacteroidota</taxon>
        <taxon>Cytophagia</taxon>
        <taxon>Cytophagales</taxon>
        <taxon>Rhodocytophagaceae</taxon>
        <taxon>Xanthocytophaga</taxon>
    </lineage>
</organism>
<dbReference type="PANTHER" id="PTHR36842">
    <property type="entry name" value="PROTEIN TOLB HOMOLOG"/>
    <property type="match status" value="1"/>
</dbReference>
<dbReference type="SUPFAM" id="SSF82171">
    <property type="entry name" value="DPP6 N-terminal domain-like"/>
    <property type="match status" value="2"/>
</dbReference>
<dbReference type="Gene3D" id="3.40.50.300">
    <property type="entry name" value="P-loop containing nucleotide triphosphate hydrolases"/>
    <property type="match status" value="1"/>
</dbReference>
<dbReference type="InterPro" id="IPR011042">
    <property type="entry name" value="6-blade_b-propeller_TolB-like"/>
</dbReference>
<dbReference type="SMART" id="SM00255">
    <property type="entry name" value="TIR"/>
    <property type="match status" value="1"/>
</dbReference>
<gene>
    <name evidence="4" type="ORF">QNI22_31220</name>
</gene>
<dbReference type="InterPro" id="IPR049052">
    <property type="entry name" value="nSTAND1"/>
</dbReference>
<dbReference type="InterPro" id="IPR000157">
    <property type="entry name" value="TIR_dom"/>
</dbReference>
<dbReference type="SUPFAM" id="SSF52540">
    <property type="entry name" value="P-loop containing nucleoside triphosphate hydrolases"/>
    <property type="match status" value="1"/>
</dbReference>
<feature type="coiled-coil region" evidence="2">
    <location>
        <begin position="500"/>
        <end position="527"/>
    </location>
</feature>
<dbReference type="Gene3D" id="2.120.10.30">
    <property type="entry name" value="TolB, C-terminal domain"/>
    <property type="match status" value="3"/>
</dbReference>
<evidence type="ECO:0000256" key="2">
    <source>
        <dbReference type="SAM" id="Coils"/>
    </source>
</evidence>
<name>A0AAE3R7H9_9BACT</name>
<dbReference type="Gene3D" id="2.140.10.30">
    <property type="entry name" value="Dipeptidylpeptidase IV, N-terminal domain"/>
    <property type="match status" value="1"/>
</dbReference>
<dbReference type="EMBL" id="JASJOU010000015">
    <property type="protein sequence ID" value="MDJ1505169.1"/>
    <property type="molecule type" value="Genomic_DNA"/>
</dbReference>
<dbReference type="InterPro" id="IPR035897">
    <property type="entry name" value="Toll_tir_struct_dom_sf"/>
</dbReference>
<dbReference type="InterPro" id="IPR001680">
    <property type="entry name" value="WD40_rpt"/>
</dbReference>
<dbReference type="PANTHER" id="PTHR36842:SF1">
    <property type="entry name" value="PROTEIN TOLB"/>
    <property type="match status" value="1"/>
</dbReference>
<keyword evidence="2" id="KW-0175">Coiled coil</keyword>
<dbReference type="InterPro" id="IPR011659">
    <property type="entry name" value="WD40"/>
</dbReference>
<dbReference type="InterPro" id="IPR002469">
    <property type="entry name" value="Peptidase_S9B_N"/>
</dbReference>
<evidence type="ECO:0000313" key="4">
    <source>
        <dbReference type="EMBL" id="MDJ1505169.1"/>
    </source>
</evidence>
<comment type="similarity">
    <text evidence="1">Belongs to the TolB family.</text>
</comment>
<protein>
    <submittedName>
        <fullName evidence="4">DPP IV N-terminal domain-containing protein</fullName>
    </submittedName>
</protein>
<dbReference type="Pfam" id="PF00930">
    <property type="entry name" value="DPPIV_N"/>
    <property type="match status" value="1"/>
</dbReference>
<evidence type="ECO:0000259" key="3">
    <source>
        <dbReference type="PROSITE" id="PS50104"/>
    </source>
</evidence>
<accession>A0AAE3R7H9</accession>
<dbReference type="GO" id="GO:0006508">
    <property type="term" value="P:proteolysis"/>
    <property type="evidence" value="ECO:0007669"/>
    <property type="project" value="InterPro"/>
</dbReference>
<dbReference type="RefSeq" id="WP_314516991.1">
    <property type="nucleotide sequence ID" value="NZ_JASJOU010000015.1"/>
</dbReference>
<feature type="domain" description="TIR" evidence="3">
    <location>
        <begin position="15"/>
        <end position="140"/>
    </location>
</feature>